<proteinExistence type="predicted"/>
<reference evidence="1" key="1">
    <citation type="submission" date="2022-04" db="EMBL/GenBank/DDBJ databases">
        <title>Genome of the entomopathogenic fungus Entomophthora muscae.</title>
        <authorList>
            <person name="Elya C."/>
            <person name="Lovett B.R."/>
            <person name="Lee E."/>
            <person name="Macias A.M."/>
            <person name="Hajek A.E."/>
            <person name="De Bivort B.L."/>
            <person name="Kasson M.T."/>
            <person name="De Fine Licht H.H."/>
            <person name="Stajich J.E."/>
        </authorList>
    </citation>
    <scope>NUCLEOTIDE SEQUENCE</scope>
    <source>
        <strain evidence="1">Berkeley</strain>
    </source>
</reference>
<gene>
    <name evidence="1" type="ORF">DSO57_1026058</name>
</gene>
<comment type="caution">
    <text evidence="1">The sequence shown here is derived from an EMBL/GenBank/DDBJ whole genome shotgun (WGS) entry which is preliminary data.</text>
</comment>
<accession>A0ACC2SR38</accession>
<evidence type="ECO:0000313" key="1">
    <source>
        <dbReference type="EMBL" id="KAJ9064846.1"/>
    </source>
</evidence>
<dbReference type="EMBL" id="QTSX02004410">
    <property type="protein sequence ID" value="KAJ9064846.1"/>
    <property type="molecule type" value="Genomic_DNA"/>
</dbReference>
<keyword evidence="2" id="KW-1185">Reference proteome</keyword>
<name>A0ACC2SR38_9FUNG</name>
<organism evidence="1 2">
    <name type="scientific">Entomophthora muscae</name>
    <dbReference type="NCBI Taxonomy" id="34485"/>
    <lineage>
        <taxon>Eukaryota</taxon>
        <taxon>Fungi</taxon>
        <taxon>Fungi incertae sedis</taxon>
        <taxon>Zoopagomycota</taxon>
        <taxon>Entomophthoromycotina</taxon>
        <taxon>Entomophthoromycetes</taxon>
        <taxon>Entomophthorales</taxon>
        <taxon>Entomophthoraceae</taxon>
        <taxon>Entomophthora</taxon>
    </lineage>
</organism>
<protein>
    <submittedName>
        <fullName evidence="1">Uncharacterized protein</fullName>
    </submittedName>
</protein>
<dbReference type="Proteomes" id="UP001165960">
    <property type="component" value="Unassembled WGS sequence"/>
</dbReference>
<sequence length="263" mass="29446">MPLSEEAIGRYKEVLEKYPLTQIEKEIVNKSFEQLRTKTLGLGFLGMLYGAYTVYKSKNPSLLRGTLLSAGFGFVGAQCGFVAGAYSTRSAIREFPDQEKLRNLYRELTKIAAEEREKNSSGLPILKPPRGNHPTPQTSSTPIAIPSKENQDDLDSLFDEEKEVPSHDGSAWDRIRQTGTGQQSTWDKVRRGENSLSRQDLTSDRTSKWGSVQPSDVDTLFQDYTSESKTERKPQGGATVKRNKYGDIIELSDESLIDTSRVK</sequence>
<evidence type="ECO:0000313" key="2">
    <source>
        <dbReference type="Proteomes" id="UP001165960"/>
    </source>
</evidence>